<dbReference type="InterPro" id="IPR016167">
    <property type="entry name" value="FAD-bd_PCMH_sub1"/>
</dbReference>
<name>A0A8J6MZG0_9DELT</name>
<gene>
    <name evidence="5" type="ORF">H8E19_11515</name>
</gene>
<evidence type="ECO:0000313" key="5">
    <source>
        <dbReference type="EMBL" id="MBC8178022.1"/>
    </source>
</evidence>
<keyword evidence="1" id="KW-0285">Flavoprotein</keyword>
<feature type="non-terminal residue" evidence="5">
    <location>
        <position position="110"/>
    </location>
</feature>
<evidence type="ECO:0000256" key="2">
    <source>
        <dbReference type="ARBA" id="ARBA00022827"/>
    </source>
</evidence>
<dbReference type="InterPro" id="IPR051312">
    <property type="entry name" value="Diverse_Substr_Oxidored"/>
</dbReference>
<feature type="domain" description="FAD-binding PCMH-type" evidence="4">
    <location>
        <begin position="1"/>
        <end position="110"/>
    </location>
</feature>
<dbReference type="PANTHER" id="PTHR42659">
    <property type="entry name" value="XANTHINE DEHYDROGENASE SUBUNIT C-RELATED"/>
    <property type="match status" value="1"/>
</dbReference>
<dbReference type="InterPro" id="IPR016166">
    <property type="entry name" value="FAD-bd_PCMH"/>
</dbReference>
<evidence type="ECO:0000256" key="3">
    <source>
        <dbReference type="ARBA" id="ARBA00023002"/>
    </source>
</evidence>
<dbReference type="PANTHER" id="PTHR42659:SF2">
    <property type="entry name" value="XANTHINE DEHYDROGENASE SUBUNIT C-RELATED"/>
    <property type="match status" value="1"/>
</dbReference>
<evidence type="ECO:0000256" key="1">
    <source>
        <dbReference type="ARBA" id="ARBA00022630"/>
    </source>
</evidence>
<dbReference type="AlphaFoldDB" id="A0A8J6MZG0"/>
<dbReference type="InterPro" id="IPR002346">
    <property type="entry name" value="Mopterin_DH_FAD-bd"/>
</dbReference>
<dbReference type="EMBL" id="JACNJD010000252">
    <property type="protein sequence ID" value="MBC8178022.1"/>
    <property type="molecule type" value="Genomic_DNA"/>
</dbReference>
<evidence type="ECO:0000259" key="4">
    <source>
        <dbReference type="PROSITE" id="PS51387"/>
    </source>
</evidence>
<keyword evidence="2" id="KW-0274">FAD</keyword>
<dbReference type="SUPFAM" id="SSF56176">
    <property type="entry name" value="FAD-binding/transporter-associated domain-like"/>
    <property type="match status" value="1"/>
</dbReference>
<reference evidence="5 6" key="1">
    <citation type="submission" date="2020-08" db="EMBL/GenBank/DDBJ databases">
        <title>Bridging the membrane lipid divide: bacteria of the FCB group superphylum have the potential to synthesize archaeal ether lipids.</title>
        <authorList>
            <person name="Villanueva L."/>
            <person name="Von Meijenfeldt F.A.B."/>
            <person name="Westbye A.B."/>
            <person name="Yadav S."/>
            <person name="Hopmans E.C."/>
            <person name="Dutilh B.E."/>
            <person name="Sinninghe Damste J.S."/>
        </authorList>
    </citation>
    <scope>NUCLEOTIDE SEQUENCE [LARGE SCALE GENOMIC DNA]</scope>
    <source>
        <strain evidence="5">NIOZ-UU27</strain>
    </source>
</reference>
<dbReference type="Gene3D" id="3.30.43.10">
    <property type="entry name" value="Uridine Diphospho-n-acetylenolpyruvylglucosamine Reductase, domain 2"/>
    <property type="match status" value="1"/>
</dbReference>
<accession>A0A8J6MZG0</accession>
<dbReference type="Gene3D" id="3.30.465.10">
    <property type="match status" value="1"/>
</dbReference>
<organism evidence="5 6">
    <name type="scientific">Candidatus Desulfacyla euxinica</name>
    <dbReference type="NCBI Taxonomy" id="2841693"/>
    <lineage>
        <taxon>Bacteria</taxon>
        <taxon>Deltaproteobacteria</taxon>
        <taxon>Candidatus Desulfacyla</taxon>
    </lineage>
</organism>
<sequence length="110" mass="11828">MKKFTHFNASTIDEAVSLLRRYQGKASLIAGGTDILGKMKDRILPGYPEALVNIKTIPGLDSIKEGGGVLKIGPLAILEDIAHNSIVKSKYTALAEAARRTASPHLREMG</sequence>
<proteinExistence type="predicted"/>
<dbReference type="InterPro" id="IPR036318">
    <property type="entry name" value="FAD-bd_PCMH-like_sf"/>
</dbReference>
<dbReference type="InterPro" id="IPR016169">
    <property type="entry name" value="FAD-bd_PCMH_sub2"/>
</dbReference>
<dbReference type="Pfam" id="PF00941">
    <property type="entry name" value="FAD_binding_5"/>
    <property type="match status" value="1"/>
</dbReference>
<dbReference type="GO" id="GO:0016491">
    <property type="term" value="F:oxidoreductase activity"/>
    <property type="evidence" value="ECO:0007669"/>
    <property type="project" value="UniProtKB-KW"/>
</dbReference>
<dbReference type="PROSITE" id="PS51387">
    <property type="entry name" value="FAD_PCMH"/>
    <property type="match status" value="1"/>
</dbReference>
<evidence type="ECO:0000313" key="6">
    <source>
        <dbReference type="Proteomes" id="UP000650524"/>
    </source>
</evidence>
<dbReference type="Proteomes" id="UP000650524">
    <property type="component" value="Unassembled WGS sequence"/>
</dbReference>
<comment type="caution">
    <text evidence="5">The sequence shown here is derived from an EMBL/GenBank/DDBJ whole genome shotgun (WGS) entry which is preliminary data.</text>
</comment>
<dbReference type="GO" id="GO:0071949">
    <property type="term" value="F:FAD binding"/>
    <property type="evidence" value="ECO:0007669"/>
    <property type="project" value="InterPro"/>
</dbReference>
<keyword evidence="3" id="KW-0560">Oxidoreductase</keyword>
<protein>
    <submittedName>
        <fullName evidence="5">FAD binding domain-containing protein</fullName>
    </submittedName>
</protein>